<evidence type="ECO:0000256" key="2">
    <source>
        <dbReference type="SAM" id="Phobius"/>
    </source>
</evidence>
<feature type="compositionally biased region" description="Low complexity" evidence="1">
    <location>
        <begin position="74"/>
        <end position="85"/>
    </location>
</feature>
<feature type="compositionally biased region" description="Basic and acidic residues" evidence="1">
    <location>
        <begin position="86"/>
        <end position="104"/>
    </location>
</feature>
<organism evidence="3 4">
    <name type="scientific">Leptospira alstonii serovar Pingchang str. 80-412</name>
    <dbReference type="NCBI Taxonomy" id="1218564"/>
    <lineage>
        <taxon>Bacteria</taxon>
        <taxon>Pseudomonadati</taxon>
        <taxon>Spirochaetota</taxon>
        <taxon>Spirochaetia</taxon>
        <taxon>Leptospirales</taxon>
        <taxon>Leptospiraceae</taxon>
        <taxon>Leptospira</taxon>
    </lineage>
</organism>
<dbReference type="EMBL" id="AOHD02000049">
    <property type="protein sequence ID" value="EQA79436.1"/>
    <property type="molecule type" value="Genomic_DNA"/>
</dbReference>
<accession>T0FXV2</accession>
<keyword evidence="2" id="KW-0812">Transmembrane</keyword>
<feature type="region of interest" description="Disordered" evidence="1">
    <location>
        <begin position="31"/>
        <end position="104"/>
    </location>
</feature>
<dbReference type="Proteomes" id="UP000015445">
    <property type="component" value="Unassembled WGS sequence"/>
</dbReference>
<protein>
    <submittedName>
        <fullName evidence="3">Uncharacterized protein</fullName>
    </submittedName>
</protein>
<reference evidence="3" key="1">
    <citation type="submission" date="2013-05" db="EMBL/GenBank/DDBJ databases">
        <authorList>
            <person name="Harkins D.M."/>
            <person name="Durkin A.S."/>
            <person name="Brinkac L.M."/>
            <person name="Haft D.H."/>
            <person name="Selengut J.D."/>
            <person name="Sanka R."/>
            <person name="DePew J."/>
            <person name="Purushe J."/>
            <person name="Galloway R.L."/>
            <person name="Vinetz J.M."/>
            <person name="Sutton G.G."/>
            <person name="Nierman W.C."/>
            <person name="Fouts D.E."/>
        </authorList>
    </citation>
    <scope>NUCLEOTIDE SEQUENCE [LARGE SCALE GENOMIC DNA]</scope>
    <source>
        <strain evidence="3">80-412</strain>
    </source>
</reference>
<keyword evidence="2" id="KW-0472">Membrane</keyword>
<gene>
    <name evidence="3" type="ORF">LEP1GSC193_3173</name>
</gene>
<evidence type="ECO:0000256" key="1">
    <source>
        <dbReference type="SAM" id="MobiDB-lite"/>
    </source>
</evidence>
<proteinExistence type="predicted"/>
<keyword evidence="4" id="KW-1185">Reference proteome</keyword>
<feature type="compositionally biased region" description="Basic residues" evidence="1">
    <location>
        <begin position="34"/>
        <end position="45"/>
    </location>
</feature>
<dbReference type="NCBIfam" id="NF047763">
    <property type="entry name" value="LIC_10572_fam"/>
    <property type="match status" value="1"/>
</dbReference>
<evidence type="ECO:0000313" key="3">
    <source>
        <dbReference type="EMBL" id="EQA79436.1"/>
    </source>
</evidence>
<name>T0FXV2_9LEPT</name>
<feature type="transmembrane region" description="Helical" evidence="2">
    <location>
        <begin position="114"/>
        <end position="134"/>
    </location>
</feature>
<comment type="caution">
    <text evidence="3">The sequence shown here is derived from an EMBL/GenBank/DDBJ whole genome shotgun (WGS) entry which is preliminary data.</text>
</comment>
<dbReference type="AlphaFoldDB" id="T0FXV2"/>
<sequence>MKGLKFYFNLQRIIFLVPIKDKFLNSKIQVQMANKRRPPRKKHNSNQKGPGGNRENPDSNRGGNEQRGRHSHQQRQQQGKNFQRNQEFHRRSQELAVEKDSAPKARIPRENGKFVIRAILSVSVLLLGVFSYFICENYHTKTPVYGKRGWDDSFHRSATWTEANGICDEKGKRLPGKDQLKTFSKRADQKLKSAGVFWSSSQDGATGYYFSVNFKDGSETSSPGTMKYNVICVK</sequence>
<keyword evidence="2" id="KW-1133">Transmembrane helix</keyword>
<evidence type="ECO:0000313" key="4">
    <source>
        <dbReference type="Proteomes" id="UP000015445"/>
    </source>
</evidence>